<dbReference type="EMBL" id="JACIIG010000026">
    <property type="protein sequence ID" value="MBB4571500.1"/>
    <property type="molecule type" value="Genomic_DNA"/>
</dbReference>
<evidence type="ECO:0000313" key="6">
    <source>
        <dbReference type="Proteomes" id="UP000543836"/>
    </source>
</evidence>
<feature type="domain" description="UCP01524 winged helix-turn-helix" evidence="3">
    <location>
        <begin position="321"/>
        <end position="394"/>
    </location>
</feature>
<evidence type="ECO:0000259" key="2">
    <source>
        <dbReference type="Pfam" id="PF09940"/>
    </source>
</evidence>
<dbReference type="InterPro" id="IPR032589">
    <property type="entry name" value="DUF4910"/>
</dbReference>
<feature type="binding site" evidence="1">
    <location>
        <position position="149"/>
    </location>
    <ligand>
        <name>Zn(2+)</name>
        <dbReference type="ChEBI" id="CHEBI:29105"/>
    </ligand>
</feature>
<dbReference type="Gene3D" id="1.10.10.10">
    <property type="entry name" value="Winged helix-like DNA-binding domain superfamily/Winged helix DNA-binding domain"/>
    <property type="match status" value="1"/>
</dbReference>
<dbReference type="Pfam" id="PF16221">
    <property type="entry name" value="HTH_47"/>
    <property type="match status" value="1"/>
</dbReference>
<dbReference type="InterPro" id="IPR036388">
    <property type="entry name" value="WH-like_DNA-bd_sf"/>
</dbReference>
<dbReference type="InterPro" id="IPR032622">
    <property type="entry name" value="UCP01524_HTH"/>
</dbReference>
<keyword evidence="1" id="KW-0862">Zinc</keyword>
<dbReference type="Pfam" id="PF09940">
    <property type="entry name" value="DUF2172"/>
    <property type="match status" value="1"/>
</dbReference>
<reference evidence="5 6" key="1">
    <citation type="submission" date="2020-08" db="EMBL/GenBank/DDBJ databases">
        <title>Genomic Encyclopedia of Type Strains, Phase IV (KMG-V): Genome sequencing to study the core and pangenomes of soil and plant-associated prokaryotes.</title>
        <authorList>
            <person name="Whitman W."/>
        </authorList>
    </citation>
    <scope>NUCLEOTIDE SEQUENCE [LARGE SCALE GENOMIC DNA]</scope>
    <source>
        <strain evidence="5 6">SEMIA 492</strain>
    </source>
</reference>
<proteinExistence type="predicted"/>
<dbReference type="PIRSF" id="PIRSF015244">
    <property type="entry name" value="UCP015244"/>
    <property type="match status" value="1"/>
</dbReference>
<evidence type="ECO:0000313" key="5">
    <source>
        <dbReference type="EMBL" id="MBB4571500.1"/>
    </source>
</evidence>
<name>A0A7W7EMZ6_9HYPH</name>
<feature type="domain" description="DUF2172" evidence="2">
    <location>
        <begin position="29"/>
        <end position="120"/>
    </location>
</feature>
<organism evidence="5 6">
    <name type="scientific">Rhizobium leucaenae</name>
    <dbReference type="NCBI Taxonomy" id="29450"/>
    <lineage>
        <taxon>Bacteria</taxon>
        <taxon>Pseudomonadati</taxon>
        <taxon>Pseudomonadota</taxon>
        <taxon>Alphaproteobacteria</taxon>
        <taxon>Hyphomicrobiales</taxon>
        <taxon>Rhizobiaceae</taxon>
        <taxon>Rhizobium/Agrobacterium group</taxon>
        <taxon>Rhizobium</taxon>
    </lineage>
</organism>
<comment type="caution">
    <text evidence="5">The sequence shown here is derived from an EMBL/GenBank/DDBJ whole genome shotgun (WGS) entry which is preliminary data.</text>
</comment>
<keyword evidence="5" id="KW-0645">Protease</keyword>
<dbReference type="InterPro" id="IPR012353">
    <property type="entry name" value="UCP015244"/>
</dbReference>
<comment type="cofactor">
    <cofactor evidence="1">
        <name>Zn(2+)</name>
        <dbReference type="ChEBI" id="CHEBI:29105"/>
    </cofactor>
    <text evidence="1">Binds 1 zinc ion per subunit.</text>
</comment>
<gene>
    <name evidence="5" type="ORF">GGE60_005662</name>
</gene>
<dbReference type="Pfam" id="PF16254">
    <property type="entry name" value="DUF4910"/>
    <property type="match status" value="1"/>
</dbReference>
<evidence type="ECO:0000259" key="4">
    <source>
        <dbReference type="Pfam" id="PF16254"/>
    </source>
</evidence>
<dbReference type="Gene3D" id="3.40.630.10">
    <property type="entry name" value="Zn peptidases"/>
    <property type="match status" value="1"/>
</dbReference>
<keyword evidence="5" id="KW-0378">Hydrolase</keyword>
<keyword evidence="6" id="KW-1185">Reference proteome</keyword>
<sequence>MDIVGQHIPLEIHEIASGTPVFDWTVPKQWTIRDAFVKNSRGERVIDFRAHNLHVVSYSCPVDTRLTLADLRPHLHSDPEHPDWIPYRTSYYSEDWGFCLAHSALQALPDDDYTVCIDSTLEDGKLIWGECLIPGATSDEIVISTHICHPSLANDNLSGIAVSIELAKSLLAASGSYYSVRILFIPGTIGSIVWLATNVERLQTIRHGLIAVNLGDTGHLHYKRSRRGHAEIDRVVEYVLHRRKDDCTVIDFSPYGYDERQFCSPGINLPFGCLSRTPYGQFPEYHTSADNMRFVRPEALAHSLDAYREIIQVLNRNGRFQNLQPMCEPQLGKRGLYGSIGGRSDAKERQMAMLWVLNFSDGEHSLLDIAERAGIDFEVIADAAETLTEHGLLARCSGSNA</sequence>
<dbReference type="Gene3D" id="3.50.30.90">
    <property type="match status" value="1"/>
</dbReference>
<evidence type="ECO:0000256" key="1">
    <source>
        <dbReference type="PIRSR" id="PIRSR015244-50"/>
    </source>
</evidence>
<protein>
    <submittedName>
        <fullName evidence="5">Aminopeptidase-like protein</fullName>
    </submittedName>
</protein>
<evidence type="ECO:0000259" key="3">
    <source>
        <dbReference type="Pfam" id="PF16221"/>
    </source>
</evidence>
<accession>A0A7W7EMZ6</accession>
<feature type="binding site" evidence="1">
    <location>
        <position position="286"/>
    </location>
    <ligand>
        <name>Zn(2+)</name>
        <dbReference type="ChEBI" id="CHEBI:29105"/>
    </ligand>
</feature>
<feature type="domain" description="DUF4910" evidence="4">
    <location>
        <begin position="1"/>
        <end position="317"/>
    </location>
</feature>
<dbReference type="Proteomes" id="UP000543836">
    <property type="component" value="Unassembled WGS sequence"/>
</dbReference>
<dbReference type="GO" id="GO:0046872">
    <property type="term" value="F:metal ion binding"/>
    <property type="evidence" value="ECO:0007669"/>
    <property type="project" value="UniProtKB-KW"/>
</dbReference>
<dbReference type="InterPro" id="IPR032610">
    <property type="entry name" value="DUF2172"/>
</dbReference>
<dbReference type="AlphaFoldDB" id="A0A7W7EMZ6"/>
<feature type="binding site" evidence="1">
    <location>
        <position position="155"/>
    </location>
    <ligand>
        <name>Zn(2+)</name>
        <dbReference type="ChEBI" id="CHEBI:29105"/>
    </ligand>
</feature>
<keyword evidence="5" id="KW-0031">Aminopeptidase</keyword>
<dbReference type="GO" id="GO:0004177">
    <property type="term" value="F:aminopeptidase activity"/>
    <property type="evidence" value="ECO:0007669"/>
    <property type="project" value="UniProtKB-KW"/>
</dbReference>
<keyword evidence="1" id="KW-0479">Metal-binding</keyword>
<dbReference type="SUPFAM" id="SSF53187">
    <property type="entry name" value="Zn-dependent exopeptidases"/>
    <property type="match status" value="1"/>
</dbReference>